<dbReference type="PANTHER" id="PTHR43795:SF15">
    <property type="entry name" value="TRYPTOPHAN AMINOTRANSFERASE-RELATED PROTEIN 1"/>
    <property type="match status" value="1"/>
</dbReference>
<comment type="caution">
    <text evidence="7">The sequence shown here is derived from an EMBL/GenBank/DDBJ whole genome shotgun (WGS) entry which is preliminary data.</text>
</comment>
<evidence type="ECO:0000256" key="5">
    <source>
        <dbReference type="ARBA" id="ARBA00022898"/>
    </source>
</evidence>
<keyword evidence="5" id="KW-0663">Pyridoxal phosphate</keyword>
<dbReference type="Gene3D" id="2.10.25.30">
    <property type="entry name" value="EGF-like, alliinase"/>
    <property type="match status" value="1"/>
</dbReference>
<organism evidence="7 8">
    <name type="scientific">Quillaja saponaria</name>
    <name type="common">Soap bark tree</name>
    <dbReference type="NCBI Taxonomy" id="32244"/>
    <lineage>
        <taxon>Eukaryota</taxon>
        <taxon>Viridiplantae</taxon>
        <taxon>Streptophyta</taxon>
        <taxon>Embryophyta</taxon>
        <taxon>Tracheophyta</taxon>
        <taxon>Spermatophyta</taxon>
        <taxon>Magnoliopsida</taxon>
        <taxon>eudicotyledons</taxon>
        <taxon>Gunneridae</taxon>
        <taxon>Pentapetalae</taxon>
        <taxon>rosids</taxon>
        <taxon>fabids</taxon>
        <taxon>Fabales</taxon>
        <taxon>Quillajaceae</taxon>
        <taxon>Quillaja</taxon>
    </lineage>
</organism>
<dbReference type="InterPro" id="IPR006948">
    <property type="entry name" value="Alliinase_C"/>
</dbReference>
<protein>
    <submittedName>
        <fullName evidence="7">Tryptophan aminotransferase-related protein</fullName>
    </submittedName>
</protein>
<evidence type="ECO:0000256" key="4">
    <source>
        <dbReference type="ARBA" id="ARBA00022576"/>
    </source>
</evidence>
<dbReference type="GO" id="GO:0016846">
    <property type="term" value="F:carbon-sulfur lyase activity"/>
    <property type="evidence" value="ECO:0007669"/>
    <property type="project" value="InterPro"/>
</dbReference>
<gene>
    <name evidence="7" type="ORF">O6P43_033198</name>
</gene>
<dbReference type="Gene3D" id="3.90.1150.10">
    <property type="entry name" value="Aspartate Aminotransferase, domain 1"/>
    <property type="match status" value="1"/>
</dbReference>
<dbReference type="InterPro" id="IPR037029">
    <property type="entry name" value="Alliinase_N_sf"/>
</dbReference>
<dbReference type="PANTHER" id="PTHR43795">
    <property type="entry name" value="BIFUNCTIONAL ASPARTATE AMINOTRANSFERASE AND GLUTAMATE/ASPARTATE-PREPHENATE AMINOTRANSFERASE-RELATED"/>
    <property type="match status" value="1"/>
</dbReference>
<comment type="subunit">
    <text evidence="3">Homodimer.</text>
</comment>
<name>A0AAD7KPJ8_QUISA</name>
<dbReference type="Gene3D" id="3.40.640.10">
    <property type="entry name" value="Type I PLP-dependent aspartate aminotransferase-like (Major domain)"/>
    <property type="match status" value="1"/>
</dbReference>
<evidence type="ECO:0000256" key="2">
    <source>
        <dbReference type="ARBA" id="ARBA00006312"/>
    </source>
</evidence>
<dbReference type="AlphaFoldDB" id="A0AAD7KPJ8"/>
<dbReference type="InterPro" id="IPR015422">
    <property type="entry name" value="PyrdxlP-dep_Trfase_small"/>
</dbReference>
<dbReference type="InterPro" id="IPR015421">
    <property type="entry name" value="PyrdxlP-dep_Trfase_major"/>
</dbReference>
<comment type="similarity">
    <text evidence="2">Belongs to the alliinase family.</text>
</comment>
<evidence type="ECO:0000313" key="8">
    <source>
        <dbReference type="Proteomes" id="UP001163823"/>
    </source>
</evidence>
<sequence length="394" mass="44724">MPSSNDFPSANGPRPSTPTFFNNSFLNLEPGNPTMYESYWKKMGDKCTVVIKGSELLSYMTDENNVCWFMLPELNDAIERLHRLVGNAVTDGKHVVVGTGSTQLFQAALFALSSSDDSPQPLNVVAAAPYYSEYREEVEFLQSKLYKWAGDAHVYDKDEPCIEVVTSPNNPDGTLREPVVKKAKQGKLIHDLAYYWPHYTPITHMADHDIMLFTFSKCTGHAGSRIGWAIVKDKEVARKMTRFIQMSSIGVSRESQRRAAKLMEVVCESYENVKHIKSENFFHHSKDMLTEKWVKLREVVEQSVVFSLQKYPEGYCHFTGEISEPRPAFAWLKCNNGIDDCESYLRGLSIIARGGKRFGADPKYCRVSMVGKEDQFNELLRRLSNVTGNSKNEH</sequence>
<dbReference type="Proteomes" id="UP001163823">
    <property type="component" value="Chromosome 14"/>
</dbReference>
<evidence type="ECO:0000313" key="7">
    <source>
        <dbReference type="EMBL" id="KAJ7943683.1"/>
    </source>
</evidence>
<feature type="domain" description="Alliinase C-terminal" evidence="6">
    <location>
        <begin position="27"/>
        <end position="386"/>
    </location>
</feature>
<dbReference type="InterPro" id="IPR015424">
    <property type="entry name" value="PyrdxlP-dep_Trfase"/>
</dbReference>
<evidence type="ECO:0000259" key="6">
    <source>
        <dbReference type="Pfam" id="PF04864"/>
    </source>
</evidence>
<dbReference type="GO" id="GO:0008483">
    <property type="term" value="F:transaminase activity"/>
    <property type="evidence" value="ECO:0007669"/>
    <property type="project" value="UniProtKB-KW"/>
</dbReference>
<accession>A0AAD7KPJ8</accession>
<dbReference type="KEGG" id="qsa:O6P43_033198"/>
<dbReference type="Pfam" id="PF04864">
    <property type="entry name" value="Alliinase_C"/>
    <property type="match status" value="1"/>
</dbReference>
<dbReference type="SUPFAM" id="SSF53383">
    <property type="entry name" value="PLP-dependent transferases"/>
    <property type="match status" value="1"/>
</dbReference>
<keyword evidence="4 7" id="KW-0032">Aminotransferase</keyword>
<dbReference type="InterPro" id="IPR050478">
    <property type="entry name" value="Ethylene_sulfur-biosynth"/>
</dbReference>
<proteinExistence type="inferred from homology"/>
<dbReference type="EMBL" id="JARAOO010000014">
    <property type="protein sequence ID" value="KAJ7943683.1"/>
    <property type="molecule type" value="Genomic_DNA"/>
</dbReference>
<evidence type="ECO:0000256" key="3">
    <source>
        <dbReference type="ARBA" id="ARBA00011738"/>
    </source>
</evidence>
<dbReference type="GO" id="GO:0006520">
    <property type="term" value="P:amino acid metabolic process"/>
    <property type="evidence" value="ECO:0007669"/>
    <property type="project" value="TreeGrafter"/>
</dbReference>
<reference evidence="7" key="1">
    <citation type="journal article" date="2023" name="Science">
        <title>Elucidation of the pathway for biosynthesis of saponin adjuvants from the soapbark tree.</title>
        <authorList>
            <person name="Reed J."/>
            <person name="Orme A."/>
            <person name="El-Demerdash A."/>
            <person name="Owen C."/>
            <person name="Martin L.B.B."/>
            <person name="Misra R.C."/>
            <person name="Kikuchi S."/>
            <person name="Rejzek M."/>
            <person name="Martin A.C."/>
            <person name="Harkess A."/>
            <person name="Leebens-Mack J."/>
            <person name="Louveau T."/>
            <person name="Stephenson M.J."/>
            <person name="Osbourn A."/>
        </authorList>
    </citation>
    <scope>NUCLEOTIDE SEQUENCE</scope>
    <source>
        <strain evidence="7">S10</strain>
    </source>
</reference>
<comment type="cofactor">
    <cofactor evidence="1">
        <name>pyridoxal 5'-phosphate</name>
        <dbReference type="ChEBI" id="CHEBI:597326"/>
    </cofactor>
</comment>
<evidence type="ECO:0000256" key="1">
    <source>
        <dbReference type="ARBA" id="ARBA00001933"/>
    </source>
</evidence>
<dbReference type="CDD" id="cd00609">
    <property type="entry name" value="AAT_like"/>
    <property type="match status" value="1"/>
</dbReference>
<keyword evidence="8" id="KW-1185">Reference proteome</keyword>
<keyword evidence="4 7" id="KW-0808">Transferase</keyword>